<dbReference type="AlphaFoldDB" id="A0A1X6NMR3"/>
<dbReference type="InterPro" id="IPR002738">
    <property type="entry name" value="RNase_P_p30"/>
</dbReference>
<evidence type="ECO:0000313" key="6">
    <source>
        <dbReference type="Proteomes" id="UP000218209"/>
    </source>
</evidence>
<dbReference type="GO" id="GO:0003723">
    <property type="term" value="F:RNA binding"/>
    <property type="evidence" value="ECO:0007669"/>
    <property type="project" value="TreeGrafter"/>
</dbReference>
<comment type="similarity">
    <text evidence="2">Belongs to the eukaryotic/archaeal RNase P protein component 3 family.</text>
</comment>
<dbReference type="GO" id="GO:0008033">
    <property type="term" value="P:tRNA processing"/>
    <property type="evidence" value="ECO:0007669"/>
    <property type="project" value="UniProtKB-KW"/>
</dbReference>
<dbReference type="Proteomes" id="UP000218209">
    <property type="component" value="Unassembled WGS sequence"/>
</dbReference>
<dbReference type="PANTHER" id="PTHR13031">
    <property type="entry name" value="RIBONUCLEASE P SUBUNIT P30"/>
    <property type="match status" value="1"/>
</dbReference>
<keyword evidence="6" id="KW-1185">Reference proteome</keyword>
<sequence>MFHDLSVPASLHERHGDGVLWEVARLGYDVVAFETTVAGKLGPEHLPPPHLRRSADGSPGGDAAPVHTRSGSVGHYVQLPDAGGGHDTAILRLERRQPTGGKLLQLTRVTVEVRETADLTNLASPILAQYDIVAVRPATEKLMQQCMQFDIDILSLDLSARLPFFVKRPQSHVAAEKGVAFEIAYYGALCDGARRRFLISNAVALVCALRGRNIVLTSAAASLLHLRGPYDVINLALLFNLDLQQARDAVVGTPAAVVKHACARRAHKGFAYIAQ</sequence>
<dbReference type="Pfam" id="PF01876">
    <property type="entry name" value="RNase_P_p30"/>
    <property type="match status" value="1"/>
</dbReference>
<feature type="region of interest" description="Disordered" evidence="4">
    <location>
        <begin position="41"/>
        <end position="76"/>
    </location>
</feature>
<organism evidence="5 6">
    <name type="scientific">Porphyra umbilicalis</name>
    <name type="common">Purple laver</name>
    <name type="synonym">Red alga</name>
    <dbReference type="NCBI Taxonomy" id="2786"/>
    <lineage>
        <taxon>Eukaryota</taxon>
        <taxon>Rhodophyta</taxon>
        <taxon>Bangiophyceae</taxon>
        <taxon>Bangiales</taxon>
        <taxon>Bangiaceae</taxon>
        <taxon>Porphyra</taxon>
    </lineage>
</organism>
<dbReference type="SUPFAM" id="SSF89550">
    <property type="entry name" value="PHP domain-like"/>
    <property type="match status" value="1"/>
</dbReference>
<accession>A0A1X6NMR3</accession>
<dbReference type="GO" id="GO:0005655">
    <property type="term" value="C:nucleolar ribonuclease P complex"/>
    <property type="evidence" value="ECO:0007669"/>
    <property type="project" value="TreeGrafter"/>
</dbReference>
<name>A0A1X6NMR3_PORUM</name>
<dbReference type="InterPro" id="IPR016195">
    <property type="entry name" value="Pol/histidinol_Pase-like"/>
</dbReference>
<protein>
    <submittedName>
        <fullName evidence="5">Uncharacterized protein</fullName>
    </submittedName>
</protein>
<dbReference type="Gene3D" id="3.20.20.140">
    <property type="entry name" value="Metal-dependent hydrolases"/>
    <property type="match status" value="1"/>
</dbReference>
<dbReference type="PANTHER" id="PTHR13031:SF0">
    <property type="entry name" value="RIBONUCLEASE P PROTEIN SUBUNIT P30"/>
    <property type="match status" value="1"/>
</dbReference>
<reference evidence="5 6" key="1">
    <citation type="submission" date="2017-03" db="EMBL/GenBank/DDBJ databases">
        <title>WGS assembly of Porphyra umbilicalis.</title>
        <authorList>
            <person name="Brawley S.H."/>
            <person name="Blouin N.A."/>
            <person name="Ficko-Blean E."/>
            <person name="Wheeler G.L."/>
            <person name="Lohr M."/>
            <person name="Goodson H.V."/>
            <person name="Jenkins J.W."/>
            <person name="Blaby-Haas C.E."/>
            <person name="Helliwell K.E."/>
            <person name="Chan C."/>
            <person name="Marriage T."/>
            <person name="Bhattacharya D."/>
            <person name="Klein A.S."/>
            <person name="Badis Y."/>
            <person name="Brodie J."/>
            <person name="Cao Y."/>
            <person name="Collen J."/>
            <person name="Dittami S.M."/>
            <person name="Gachon C.M."/>
            <person name="Green B.R."/>
            <person name="Karpowicz S."/>
            <person name="Kim J.W."/>
            <person name="Kudahl U."/>
            <person name="Lin S."/>
            <person name="Michel G."/>
            <person name="Mittag M."/>
            <person name="Olson B.J."/>
            <person name="Pangilinan J."/>
            <person name="Peng Y."/>
            <person name="Qiu H."/>
            <person name="Shu S."/>
            <person name="Singer J.T."/>
            <person name="Smith A.G."/>
            <person name="Sprecher B.N."/>
            <person name="Wagner V."/>
            <person name="Wang W."/>
            <person name="Wang Z.-Y."/>
            <person name="Yan J."/>
            <person name="Yarish C."/>
            <person name="Zoeuner-Riek S."/>
            <person name="Zhuang Y."/>
            <person name="Zou Y."/>
            <person name="Lindquist E.A."/>
            <person name="Grimwood J."/>
            <person name="Barry K."/>
            <person name="Rokhsar D.S."/>
            <person name="Schmutz J."/>
            <person name="Stiller J.W."/>
            <person name="Grossman A.R."/>
            <person name="Prochnik S.E."/>
        </authorList>
    </citation>
    <scope>NUCLEOTIDE SEQUENCE [LARGE SCALE GENOMIC DNA]</scope>
    <source>
        <strain evidence="5">4086291</strain>
    </source>
</reference>
<gene>
    <name evidence="5" type="ORF">BU14_1082s0003</name>
</gene>
<evidence type="ECO:0000313" key="5">
    <source>
        <dbReference type="EMBL" id="OSX69840.1"/>
    </source>
</evidence>
<keyword evidence="3" id="KW-0819">tRNA processing</keyword>
<evidence type="ECO:0000256" key="4">
    <source>
        <dbReference type="SAM" id="MobiDB-lite"/>
    </source>
</evidence>
<dbReference type="OrthoDB" id="17948at2759"/>
<proteinExistence type="inferred from homology"/>
<evidence type="ECO:0000256" key="1">
    <source>
        <dbReference type="ARBA" id="ARBA00004123"/>
    </source>
</evidence>
<dbReference type="EMBL" id="KV919383">
    <property type="protein sequence ID" value="OSX69840.1"/>
    <property type="molecule type" value="Genomic_DNA"/>
</dbReference>
<evidence type="ECO:0000256" key="3">
    <source>
        <dbReference type="ARBA" id="ARBA00022694"/>
    </source>
</evidence>
<evidence type="ECO:0000256" key="2">
    <source>
        <dbReference type="ARBA" id="ARBA00007331"/>
    </source>
</evidence>
<comment type="subcellular location">
    <subcellularLocation>
        <location evidence="1">Nucleus</location>
    </subcellularLocation>
</comment>